<evidence type="ECO:0000313" key="7">
    <source>
        <dbReference type="EMBL" id="JAG10821.1"/>
    </source>
</evidence>
<dbReference type="PANTHER" id="PTHR42714:SF2">
    <property type="entry name" value="TRNA MODIFICATION GTPASE GTPBP3, MITOCHONDRIAL"/>
    <property type="match status" value="1"/>
</dbReference>
<dbReference type="PANTHER" id="PTHR42714">
    <property type="entry name" value="TRNA MODIFICATION GTPASE GTPBP3"/>
    <property type="match status" value="1"/>
</dbReference>
<dbReference type="GO" id="GO:0003924">
    <property type="term" value="F:GTPase activity"/>
    <property type="evidence" value="ECO:0007669"/>
    <property type="project" value="InterPro"/>
</dbReference>
<keyword evidence="3" id="KW-0819">tRNA processing</keyword>
<dbReference type="Pfam" id="PF01926">
    <property type="entry name" value="MMR_HSR1"/>
    <property type="match status" value="1"/>
</dbReference>
<dbReference type="InterPro" id="IPR025867">
    <property type="entry name" value="MnmE_helical"/>
</dbReference>
<dbReference type="Pfam" id="PF10396">
    <property type="entry name" value="TrmE_N"/>
    <property type="match status" value="1"/>
</dbReference>
<dbReference type="Gene3D" id="3.40.50.300">
    <property type="entry name" value="P-loop containing nucleotide triphosphate hydrolases"/>
    <property type="match status" value="1"/>
</dbReference>
<evidence type="ECO:0000256" key="5">
    <source>
        <dbReference type="ARBA" id="ARBA00023134"/>
    </source>
</evidence>
<dbReference type="CDD" id="cd04164">
    <property type="entry name" value="trmE"/>
    <property type="match status" value="1"/>
</dbReference>
<dbReference type="GO" id="GO:0005739">
    <property type="term" value="C:mitochondrion"/>
    <property type="evidence" value="ECO:0007669"/>
    <property type="project" value="UniProtKB-SubCell"/>
</dbReference>
<protein>
    <submittedName>
        <fullName evidence="7">tRNA modification GTPase GTPBP3, mitochondrial</fullName>
    </submittedName>
</protein>
<dbReference type="HAMAP" id="MF_00379">
    <property type="entry name" value="GTPase_MnmE"/>
    <property type="match status" value="1"/>
</dbReference>
<evidence type="ECO:0000259" key="6">
    <source>
        <dbReference type="PROSITE" id="PS51709"/>
    </source>
</evidence>
<dbReference type="InterPro" id="IPR004520">
    <property type="entry name" value="GTPase_MnmE"/>
</dbReference>
<evidence type="ECO:0000256" key="2">
    <source>
        <dbReference type="ARBA" id="ARBA00011043"/>
    </source>
</evidence>
<dbReference type="NCBIfam" id="NF003661">
    <property type="entry name" value="PRK05291.1-3"/>
    <property type="match status" value="1"/>
</dbReference>
<keyword evidence="5" id="KW-0342">GTP-binding</keyword>
<dbReference type="FunFam" id="3.30.1360.120:FF:000007">
    <property type="entry name" value="tRNA modification GTPase GTPBP3, mitochondrial"/>
    <property type="match status" value="1"/>
</dbReference>
<dbReference type="InterPro" id="IPR031168">
    <property type="entry name" value="G_TrmE"/>
</dbReference>
<dbReference type="InterPro" id="IPR027417">
    <property type="entry name" value="P-loop_NTPase"/>
</dbReference>
<reference evidence="7" key="1">
    <citation type="journal article" date="2014" name="PLoS ONE">
        <title>Transcriptome-Based Identification of ABC Transporters in the Western Tarnished Plant Bug Lygus hesperus.</title>
        <authorList>
            <person name="Hull J.J."/>
            <person name="Chaney K."/>
            <person name="Geib S.M."/>
            <person name="Fabrick J.A."/>
            <person name="Brent C.S."/>
            <person name="Walsh D."/>
            <person name="Lavine L.C."/>
        </authorList>
    </citation>
    <scope>NUCLEOTIDE SEQUENCE</scope>
</reference>
<dbReference type="InterPro" id="IPR005225">
    <property type="entry name" value="Small_GTP-bd"/>
</dbReference>
<dbReference type="Pfam" id="PF12631">
    <property type="entry name" value="MnmE_helical"/>
    <property type="match status" value="1"/>
</dbReference>
<proteinExistence type="inferred from homology"/>
<dbReference type="Gene3D" id="1.20.120.430">
    <property type="entry name" value="tRNA modification GTPase MnmE domain 2"/>
    <property type="match status" value="1"/>
</dbReference>
<dbReference type="GO" id="GO:0002098">
    <property type="term" value="P:tRNA wobble uridine modification"/>
    <property type="evidence" value="ECO:0007669"/>
    <property type="project" value="TreeGrafter"/>
</dbReference>
<dbReference type="AlphaFoldDB" id="A0A0A9WTS2"/>
<dbReference type="InterPro" id="IPR018948">
    <property type="entry name" value="GTP-bd_TrmE_N"/>
</dbReference>
<comment type="subcellular location">
    <subcellularLocation>
        <location evidence="1">Mitochondrion</location>
    </subcellularLocation>
</comment>
<sequence length="497" mass="54458">MLASIARKMVCLTQVGSGVRLKHTIYALSSGFGKCGVAVIRISGPEARVALTRMCKRLPLPRQAVLKKIKDPETDEILDHGLVLWFPGPASFTGEDCCELQVHGGSAVLASIFTALSKLENYRPAEPGEFTRRAFYSGKFDLTSVEGLADLINAETEYQRKQAVIQMNGALYEMYSDWRSILSKCLANVEAYIDFEEDQDIESSILNSAKRDIKELHAAIQKHLADGCRGERLRSGVNMTIAGAPNVGKSSLLNFLSKKPTAIVSDIPGTTRDIVKTDLDIGGYPVNVRDTAGLRKDTSDVVELEGINRARAALDETDLILVVLDAQIVASASNLQTAMINISSYIDSLGVPALRDVMGSRPYSSVRKCIVIVNKMDLIVDKALMQALKLEFGDGLCLISCKTKEGMDEMMQSLSSCLKELCGNPSSENPCFTQPRHRYCLEETCNALARFSSYTDAEVDLAAQEMRNALYSLGKITGHVTIEDILDIIFKEFCIGK</sequence>
<dbReference type="CDD" id="cd14858">
    <property type="entry name" value="TrmE_N"/>
    <property type="match status" value="1"/>
</dbReference>
<dbReference type="GO" id="GO:0005525">
    <property type="term" value="F:GTP binding"/>
    <property type="evidence" value="ECO:0007669"/>
    <property type="project" value="UniProtKB-KW"/>
</dbReference>
<evidence type="ECO:0000256" key="4">
    <source>
        <dbReference type="ARBA" id="ARBA00022741"/>
    </source>
</evidence>
<dbReference type="PROSITE" id="PS51709">
    <property type="entry name" value="G_TRME"/>
    <property type="match status" value="1"/>
</dbReference>
<dbReference type="GO" id="GO:0030488">
    <property type="term" value="P:tRNA methylation"/>
    <property type="evidence" value="ECO:0007669"/>
    <property type="project" value="TreeGrafter"/>
</dbReference>
<accession>A0A0A9WTS2</accession>
<dbReference type="SUPFAM" id="SSF116878">
    <property type="entry name" value="TrmE connector domain"/>
    <property type="match status" value="1"/>
</dbReference>
<reference evidence="7" key="2">
    <citation type="submission" date="2014-07" db="EMBL/GenBank/DDBJ databases">
        <authorList>
            <person name="Hull J."/>
        </authorList>
    </citation>
    <scope>NUCLEOTIDE SEQUENCE</scope>
</reference>
<feature type="domain" description="TrmE-type G" evidence="6">
    <location>
        <begin position="236"/>
        <end position="419"/>
    </location>
</feature>
<dbReference type="NCBIfam" id="TIGR00231">
    <property type="entry name" value="small_GTP"/>
    <property type="match status" value="1"/>
</dbReference>
<comment type="similarity">
    <text evidence="2">Belongs to the TRAFAC class TrmE-Era-EngA-EngB-Septin-like GTPase superfamily. TrmE GTPase family.</text>
</comment>
<dbReference type="InterPro" id="IPR027266">
    <property type="entry name" value="TrmE/GcvT-like"/>
</dbReference>
<dbReference type="InterPro" id="IPR006073">
    <property type="entry name" value="GTP-bd"/>
</dbReference>
<keyword evidence="4" id="KW-0547">Nucleotide-binding</keyword>
<dbReference type="Gene3D" id="3.30.1360.120">
    <property type="entry name" value="Probable tRNA modification gtpase trme, domain 1"/>
    <property type="match status" value="1"/>
</dbReference>
<evidence type="ECO:0000256" key="3">
    <source>
        <dbReference type="ARBA" id="ARBA00022694"/>
    </source>
</evidence>
<organism evidence="7">
    <name type="scientific">Lygus hesperus</name>
    <name type="common">Western plant bug</name>
    <dbReference type="NCBI Taxonomy" id="30085"/>
    <lineage>
        <taxon>Eukaryota</taxon>
        <taxon>Metazoa</taxon>
        <taxon>Ecdysozoa</taxon>
        <taxon>Arthropoda</taxon>
        <taxon>Hexapoda</taxon>
        <taxon>Insecta</taxon>
        <taxon>Pterygota</taxon>
        <taxon>Neoptera</taxon>
        <taxon>Paraneoptera</taxon>
        <taxon>Hemiptera</taxon>
        <taxon>Heteroptera</taxon>
        <taxon>Panheteroptera</taxon>
        <taxon>Cimicomorpha</taxon>
        <taxon>Miridae</taxon>
        <taxon>Mirini</taxon>
        <taxon>Lygus</taxon>
    </lineage>
</organism>
<dbReference type="EMBL" id="GBHO01032783">
    <property type="protein sequence ID" value="JAG10821.1"/>
    <property type="molecule type" value="Transcribed_RNA"/>
</dbReference>
<name>A0A0A9WTS2_LYGHE</name>
<evidence type="ECO:0000256" key="1">
    <source>
        <dbReference type="ARBA" id="ARBA00004173"/>
    </source>
</evidence>
<dbReference type="InterPro" id="IPR027368">
    <property type="entry name" value="MnmE_dom2"/>
</dbReference>
<dbReference type="SUPFAM" id="SSF52540">
    <property type="entry name" value="P-loop containing nucleoside triphosphate hydrolases"/>
    <property type="match status" value="1"/>
</dbReference>
<gene>
    <name evidence="7" type="primary">gtpbp3_1</name>
    <name evidence="7" type="ORF">CM83_38126</name>
</gene>